<keyword evidence="2" id="KW-0812">Transmembrane</keyword>
<proteinExistence type="predicted"/>
<evidence type="ECO:0000313" key="3">
    <source>
        <dbReference type="EMBL" id="QHS94463.1"/>
    </source>
</evidence>
<sequence length="173" mass="19720">MSFLAYSAAPFDDSDINSTIGKRKQPVFRNRTLKRNDNANRVKSFLDKLDSSEQSDETSQMGDFKPPSYPVSIGAVKRMETDMNTQENDVDIPVSNSDFSLVDGDSPLILQQFHKKPPDNDISIKLDKMLYILEEQRDFKTATVTEDVILYSFLGIFVIFIVDSFTKVGQYKR</sequence>
<keyword evidence="2" id="KW-0472">Membrane</keyword>
<evidence type="ECO:0000256" key="1">
    <source>
        <dbReference type="SAM" id="MobiDB-lite"/>
    </source>
</evidence>
<feature type="region of interest" description="Disordered" evidence="1">
    <location>
        <begin position="45"/>
        <end position="66"/>
    </location>
</feature>
<name>A0A6C0BT64_9ZZZZ</name>
<feature type="transmembrane region" description="Helical" evidence="2">
    <location>
        <begin position="148"/>
        <end position="166"/>
    </location>
</feature>
<dbReference type="EMBL" id="MN739225">
    <property type="protein sequence ID" value="QHS94463.1"/>
    <property type="molecule type" value="Genomic_DNA"/>
</dbReference>
<accession>A0A6C0BT64</accession>
<keyword evidence="2" id="KW-1133">Transmembrane helix</keyword>
<evidence type="ECO:0000256" key="2">
    <source>
        <dbReference type="SAM" id="Phobius"/>
    </source>
</evidence>
<organism evidence="3">
    <name type="scientific">viral metagenome</name>
    <dbReference type="NCBI Taxonomy" id="1070528"/>
    <lineage>
        <taxon>unclassified sequences</taxon>
        <taxon>metagenomes</taxon>
        <taxon>organismal metagenomes</taxon>
    </lineage>
</organism>
<protein>
    <submittedName>
        <fullName evidence="3">Uncharacterized protein</fullName>
    </submittedName>
</protein>
<dbReference type="AlphaFoldDB" id="A0A6C0BT64"/>
<reference evidence="3" key="1">
    <citation type="journal article" date="2020" name="Nature">
        <title>Giant virus diversity and host interactions through global metagenomics.</title>
        <authorList>
            <person name="Schulz F."/>
            <person name="Roux S."/>
            <person name="Paez-Espino D."/>
            <person name="Jungbluth S."/>
            <person name="Walsh D.A."/>
            <person name="Denef V.J."/>
            <person name="McMahon K.D."/>
            <person name="Konstantinidis K.T."/>
            <person name="Eloe-Fadrosh E.A."/>
            <person name="Kyrpides N.C."/>
            <person name="Woyke T."/>
        </authorList>
    </citation>
    <scope>NUCLEOTIDE SEQUENCE</scope>
    <source>
        <strain evidence="3">GVMAG-M-3300018416-45</strain>
    </source>
</reference>